<sequence length="163" mass="18400">MSVNDKEDANNNIHEEKQNGVIGEVHDAKRTLLKKHEQFEVDMPQGDDQKHRIFTKKFIIGIIMILCVVGIVVAVVISTSGRNEINSRLTVASSTAKTEYSREELLIMCHLTTTTQPPTTDSSLVEECSWLLKHDYEISENGNTTKQFLCKTYPHVLPKLCSL</sequence>
<reference evidence="2" key="1">
    <citation type="submission" date="2022-03" db="EMBL/GenBank/DDBJ databases">
        <authorList>
            <person name="Martin C."/>
        </authorList>
    </citation>
    <scope>NUCLEOTIDE SEQUENCE</scope>
</reference>
<name>A0A8S4Q675_OWEFU</name>
<feature type="transmembrane region" description="Helical" evidence="1">
    <location>
        <begin position="58"/>
        <end position="77"/>
    </location>
</feature>
<organism evidence="2 3">
    <name type="scientific">Owenia fusiformis</name>
    <name type="common">Polychaete worm</name>
    <dbReference type="NCBI Taxonomy" id="6347"/>
    <lineage>
        <taxon>Eukaryota</taxon>
        <taxon>Metazoa</taxon>
        <taxon>Spiralia</taxon>
        <taxon>Lophotrochozoa</taxon>
        <taxon>Annelida</taxon>
        <taxon>Polychaeta</taxon>
        <taxon>Sedentaria</taxon>
        <taxon>Canalipalpata</taxon>
        <taxon>Sabellida</taxon>
        <taxon>Oweniida</taxon>
        <taxon>Oweniidae</taxon>
        <taxon>Owenia</taxon>
    </lineage>
</organism>
<gene>
    <name evidence="2" type="ORF">OFUS_LOCUS25239</name>
</gene>
<proteinExistence type="predicted"/>
<dbReference type="AlphaFoldDB" id="A0A8S4Q675"/>
<dbReference type="Proteomes" id="UP000749559">
    <property type="component" value="Unassembled WGS sequence"/>
</dbReference>
<keyword evidence="1" id="KW-0812">Transmembrane</keyword>
<keyword evidence="3" id="KW-1185">Reference proteome</keyword>
<keyword evidence="1" id="KW-0472">Membrane</keyword>
<evidence type="ECO:0000256" key="1">
    <source>
        <dbReference type="SAM" id="Phobius"/>
    </source>
</evidence>
<evidence type="ECO:0000313" key="3">
    <source>
        <dbReference type="Proteomes" id="UP000749559"/>
    </source>
</evidence>
<accession>A0A8S4Q675</accession>
<comment type="caution">
    <text evidence="2">The sequence shown here is derived from an EMBL/GenBank/DDBJ whole genome shotgun (WGS) entry which is preliminary data.</text>
</comment>
<dbReference type="EMBL" id="CAIIXF020000012">
    <property type="protein sequence ID" value="CAH1801450.1"/>
    <property type="molecule type" value="Genomic_DNA"/>
</dbReference>
<keyword evidence="1" id="KW-1133">Transmembrane helix</keyword>
<evidence type="ECO:0000313" key="2">
    <source>
        <dbReference type="EMBL" id="CAH1801450.1"/>
    </source>
</evidence>
<protein>
    <submittedName>
        <fullName evidence="2">Uncharacterized protein</fullName>
    </submittedName>
</protein>